<dbReference type="STRING" id="1036181.SAMN05421756_109226"/>
<dbReference type="AlphaFoldDB" id="A0A1H9M2W0"/>
<dbReference type="OrthoDB" id="3692970at2"/>
<evidence type="ECO:0000313" key="2">
    <source>
        <dbReference type="Proteomes" id="UP000198504"/>
    </source>
</evidence>
<dbReference type="Proteomes" id="UP000198504">
    <property type="component" value="Unassembled WGS sequence"/>
</dbReference>
<reference evidence="2" key="1">
    <citation type="submission" date="2016-10" db="EMBL/GenBank/DDBJ databases">
        <authorList>
            <person name="Varghese N."/>
            <person name="Submissions S."/>
        </authorList>
    </citation>
    <scope>NUCLEOTIDE SEQUENCE [LARGE SCALE GENOMIC DNA]</scope>
    <source>
        <strain evidence="2">CGMCC 4.6856</strain>
    </source>
</reference>
<gene>
    <name evidence="1" type="ORF">SAMN05421756_109226</name>
</gene>
<proteinExistence type="predicted"/>
<keyword evidence="2" id="KW-1185">Reference proteome</keyword>
<name>A0A1H9M2W0_9ACTN</name>
<dbReference type="RefSeq" id="WP_091185021.1">
    <property type="nucleotide sequence ID" value="NZ_FOFA01000009.1"/>
</dbReference>
<sequence>MTTQIAVRLEDAELAALDAEVAAGRAQNRSDAVRRTIARLQREQRYAAEESVMLELARRGEPLYPDLEPLLRSAAHPELD</sequence>
<evidence type="ECO:0000313" key="1">
    <source>
        <dbReference type="EMBL" id="SER17954.1"/>
    </source>
</evidence>
<dbReference type="GO" id="GO:0006355">
    <property type="term" value="P:regulation of DNA-templated transcription"/>
    <property type="evidence" value="ECO:0007669"/>
    <property type="project" value="InterPro"/>
</dbReference>
<accession>A0A1H9M2W0</accession>
<protein>
    <submittedName>
        <fullName evidence="1">Ribbon-helix-helix protein, copG family</fullName>
    </submittedName>
</protein>
<dbReference type="EMBL" id="FOFA01000009">
    <property type="protein sequence ID" value="SER17954.1"/>
    <property type="molecule type" value="Genomic_DNA"/>
</dbReference>
<dbReference type="InterPro" id="IPR010985">
    <property type="entry name" value="Ribbon_hlx_hlx"/>
</dbReference>
<dbReference type="SUPFAM" id="SSF47598">
    <property type="entry name" value="Ribbon-helix-helix"/>
    <property type="match status" value="1"/>
</dbReference>
<organism evidence="1 2">
    <name type="scientific">Microlunatus flavus</name>
    <dbReference type="NCBI Taxonomy" id="1036181"/>
    <lineage>
        <taxon>Bacteria</taxon>
        <taxon>Bacillati</taxon>
        <taxon>Actinomycetota</taxon>
        <taxon>Actinomycetes</taxon>
        <taxon>Propionibacteriales</taxon>
        <taxon>Propionibacteriaceae</taxon>
        <taxon>Microlunatus</taxon>
    </lineage>
</organism>